<dbReference type="InterPro" id="IPR002156">
    <property type="entry name" value="RNaseH_domain"/>
</dbReference>
<dbReference type="GO" id="GO:0003676">
    <property type="term" value="F:nucleic acid binding"/>
    <property type="evidence" value="ECO:0007669"/>
    <property type="project" value="InterPro"/>
</dbReference>
<dbReference type="EMBL" id="JACASF010000006">
    <property type="protein sequence ID" value="KAF6471619.1"/>
    <property type="molecule type" value="Genomic_DNA"/>
</dbReference>
<evidence type="ECO:0000259" key="1">
    <source>
        <dbReference type="PROSITE" id="PS50879"/>
    </source>
</evidence>
<comment type="caution">
    <text evidence="2">The sequence shown here is derived from an EMBL/GenBank/DDBJ whole genome shotgun (WGS) entry which is preliminary data.</text>
</comment>
<evidence type="ECO:0000313" key="2">
    <source>
        <dbReference type="EMBL" id="KAF6471619.1"/>
    </source>
</evidence>
<protein>
    <recommendedName>
        <fullName evidence="1">RNase H type-1 domain-containing protein</fullName>
    </recommendedName>
</protein>
<organism evidence="2 3">
    <name type="scientific">Molossus molossus</name>
    <name type="common">Pallas' mastiff bat</name>
    <name type="synonym">Vespertilio molossus</name>
    <dbReference type="NCBI Taxonomy" id="27622"/>
    <lineage>
        <taxon>Eukaryota</taxon>
        <taxon>Metazoa</taxon>
        <taxon>Chordata</taxon>
        <taxon>Craniata</taxon>
        <taxon>Vertebrata</taxon>
        <taxon>Euteleostomi</taxon>
        <taxon>Mammalia</taxon>
        <taxon>Eutheria</taxon>
        <taxon>Laurasiatheria</taxon>
        <taxon>Chiroptera</taxon>
        <taxon>Yangochiroptera</taxon>
        <taxon>Molossidae</taxon>
        <taxon>Molossus</taxon>
    </lineage>
</organism>
<keyword evidence="3" id="KW-1185">Reference proteome</keyword>
<dbReference type="Proteomes" id="UP000550707">
    <property type="component" value="Unassembled WGS sequence"/>
</dbReference>
<gene>
    <name evidence="2" type="ORF">HJG59_010998</name>
</gene>
<dbReference type="SUPFAM" id="SSF53098">
    <property type="entry name" value="Ribonuclease H-like"/>
    <property type="match status" value="1"/>
</dbReference>
<dbReference type="InterPro" id="IPR012337">
    <property type="entry name" value="RNaseH-like_sf"/>
</dbReference>
<sequence length="214" mass="23762">MACLPQSNSSYCTPSKGSRQVNSRARVSFICTPCGRSLPLKCSRVLDVKHPSHPALLLDQPPFKIHRMLAINPASLLPDDDPREPLHDCLEIIDIVQTARLDLKDVPLLLSGEVLFRDGSSYIQEGIRYGGAAVVTLGHVIWSQSLYRGTLAQRAELIAPIQSLHWGKDKPITIYTNSSYAFATVHVHSAIYCKRGLLTSAGKDIKIWKQFLPY</sequence>
<dbReference type="Pfam" id="PF00075">
    <property type="entry name" value="RNase_H"/>
    <property type="match status" value="1"/>
</dbReference>
<dbReference type="AlphaFoldDB" id="A0A7J8HI95"/>
<evidence type="ECO:0000313" key="3">
    <source>
        <dbReference type="Proteomes" id="UP000550707"/>
    </source>
</evidence>
<feature type="domain" description="RNase H type-1" evidence="1">
    <location>
        <begin position="109"/>
        <end position="214"/>
    </location>
</feature>
<accession>A0A7J8HI95</accession>
<name>A0A7J8HI95_MOLMO</name>
<reference evidence="2 3" key="1">
    <citation type="journal article" date="2020" name="Nature">
        <title>Six reference-quality genomes reveal evolution of bat adaptations.</title>
        <authorList>
            <person name="Jebb D."/>
            <person name="Huang Z."/>
            <person name="Pippel M."/>
            <person name="Hughes G.M."/>
            <person name="Lavrichenko K."/>
            <person name="Devanna P."/>
            <person name="Winkler S."/>
            <person name="Jermiin L.S."/>
            <person name="Skirmuntt E.C."/>
            <person name="Katzourakis A."/>
            <person name="Burkitt-Gray L."/>
            <person name="Ray D.A."/>
            <person name="Sullivan K.A.M."/>
            <person name="Roscito J.G."/>
            <person name="Kirilenko B.M."/>
            <person name="Davalos L.M."/>
            <person name="Corthals A.P."/>
            <person name="Power M.L."/>
            <person name="Jones G."/>
            <person name="Ransome R.D."/>
            <person name="Dechmann D.K.N."/>
            <person name="Locatelli A.G."/>
            <person name="Puechmaille S.J."/>
            <person name="Fedrigo O."/>
            <person name="Jarvis E.D."/>
            <person name="Hiller M."/>
            <person name="Vernes S.C."/>
            <person name="Myers E.W."/>
            <person name="Teeling E.C."/>
        </authorList>
    </citation>
    <scope>NUCLEOTIDE SEQUENCE [LARGE SCALE GENOMIC DNA]</scope>
    <source>
        <strain evidence="2">MMolMol1</strain>
        <tissue evidence="2">Muscle</tissue>
    </source>
</reference>
<dbReference type="InterPro" id="IPR036397">
    <property type="entry name" value="RNaseH_sf"/>
</dbReference>
<dbReference type="Gene3D" id="3.30.420.10">
    <property type="entry name" value="Ribonuclease H-like superfamily/Ribonuclease H"/>
    <property type="match status" value="1"/>
</dbReference>
<dbReference type="InParanoid" id="A0A7J8HI95"/>
<dbReference type="GO" id="GO:0004523">
    <property type="term" value="F:RNA-DNA hybrid ribonuclease activity"/>
    <property type="evidence" value="ECO:0007669"/>
    <property type="project" value="InterPro"/>
</dbReference>
<dbReference type="PROSITE" id="PS50879">
    <property type="entry name" value="RNASE_H_1"/>
    <property type="match status" value="1"/>
</dbReference>
<proteinExistence type="predicted"/>